<feature type="transmembrane region" description="Helical" evidence="3">
    <location>
        <begin position="3429"/>
        <end position="3447"/>
    </location>
</feature>
<feature type="compositionally biased region" description="Basic and acidic residues" evidence="2">
    <location>
        <begin position="2683"/>
        <end position="2699"/>
    </location>
</feature>
<sequence>MNDENLSNLIQKIGHHIGDIRDRSVIMLMQKYQKNLIDETDFKKRNFFFYIILHYINDRNSLIPLKNLIDVLSFVLNITKKDDEIKVKFEELDIYKFLKEFLAHFKNNEEKYKSSSSSKTLNVIKGDDLCPQNYEKSIAENNINEFNEVIKILNELIRLYSCDKNDDILKYNSNGHISKINVENNTLAYENDAGANYKNLSNKKKNLSNEKVVLSKINEKNNNKYKKKTNNSNKNLICENNLNIKDEENKNASSTKESMLEEAQNFQSTNYLFPEKEKENLSNSRTTSSCTSTYNKICEKDLLNINQIMKKNNYINIFTKNNYLKSDDFAYYNSLYFVKNKVNEKSIYLLLNYKRHKANKIKEEYDCLNYKPSSIPSLLIDEADSRGSNYLQLLNNYTFFYLYNFFDCFDVFKKNFNDINDIRGTGELCEKSKLKVGEQQPNKSEHKSSKKYDEKNEEKANTLDCYSEYLNRNYIYNKNISYKIANYINKTKLLHFYMQMKFNYFELLGINIIKKKISVDDLIYMNKEVNKILNEYIYIFNKDILLFNYKFLYTLSYNIHYIYTTYMENKQIENDFNHINNILNNLSYIIFIMIYSLYINLNKRGACLCNSICNIYINNYFFQLNQNLFYLLFLCKNKNNNESNAITAVINHPMHVQDKHEFPSKRKQNNIQLINNINSFYYNKNVKKLLNATGKNAILELNQNDMYHYLFITKNNCIYFFKVLILFMLEILKISYLKINRINQNCSTLNFHIENFTVIYDFLHNIIIHYFNETEKIIDDHLKIMIDFIEESNFNVCLNKKTKKDDKAGSSYIASNIAIDDVNNISSSSSFLSIDLKKNQFESIDIFLSDSHRYTYKYNSKQIEILKITCLYINYTPVSFILMKKIKIKLVNMFKFFLFDIHLNTHYIEILYFFKIFFFFYDHQIYKEYNDFLLYYYSLSNLFFIYNTNSDYEDENQHNLRSNELSNNKLSSNNPSNNKLISNTPSNNKLSSNIPSNNKLSSNNQLDIFTFINTSNNIFHFFFFLSTSYSTLNTFLEKYYSSCMMCANSCSYDSDGSFSNNNSSSAFAESLKEAEAHETLKCYNSLNRLQSINVEHRNKSFKEDSIKKFWPVLLQKIGNDNKQWSTFQMDESFKHNEKQKKNVNFCFNFIQSITNVIIENNLNMLFNSFLLISSEYNNFSSYITPYKQDNSMYQFIVDKLKHCNNKMNILTFDYPSENKKNVVKNSEFIELFKNFLLLLHNIISVIYSYNNEIIYFFFNFVFNINHERTIFLKEEDNKLCNSYPKSFNHMTTYNNEVNLCKEKKSPTHLYDKITENTIGSMNTKRKENTEKTINYSSTCYAYTTMNNNGINEKLVENNGRKEYSHGNNYKCKMGDHDGEVPLELLTPYVETTQDALLFNEKSFIKRREEHFRKNAFTNIETEHTNKYHQNCKEEEVQFDNHDEMKWTNCNPTIKYNEYSANNDLNSSNNKIHPRKRINSNNSILMFNESYRNINETKNYPSDKFISPFQLSEFVDVIYEICIYSKKELRDYYTFFILENIKKKISTMFELLKHKDINEKKVLLSNIKIFTKVLLLLHFIKKKYIIIFEQTVYSSFSFLYENYFSPFFNQTNEKNEYTTEQVINNIYFYQNVFLNVHNLYFFLFQRKKKSRTFSLKIMWKMYHQFKIKFSKIKLKDESNKSVTLRSTGNTEIDNCKKGHDLLRDKGHISSKLPEQTYKSDINRKVQDTTDSHSKTYNTFKYSSDLNFNTNIINLYISDFLLNQVVNDETVLLTSLTNIDINKEEFPSQLFNRIISVILRRNVQYSKYRTSQGEEKREEAEGKEVEGEGEDEDEEEEKEKEKEVKEVKEVKEGRKEEEMKNSIIFSIYEKIFHLYLKLIKEILIKEQTKLSNIDSFAYVLKIIILLLITNYRNSKICKRIYKEKYFFLSHLYCFFFYENEIVKALAISLSFYLIFDQNILLLNKYRIFLEPYLLLEHKISRKKRKKKENTEEDTSFLLNRNMDSEQNPSSISLEYSIIDEIKIEHMKKYYIDNKEENTTNNFSNDNYMKTHWALKKYSTNFFNLHRNKNKYIEHDTENSFDNLNKISFHIEHKIIYFIPFWLYKTLQPNNFLLNIKKLRSFFFFSTKYSYLHTFHDSNVNNKEKQMCFFGNYNNSNIFRSFFLFINKYYYLTKNLNYTSLNNGSISYHINLPIILKGRNKCKENLDTPFFTTTNIYSFLFLNIKVDRKSISQTDYSPYITNLLLQLKQLPPINDCLDDEMNFTYIYNLNNLFSFLNNCYMQFLYTENSSQSNKEEDQNADHSNYISTEKKHSQKRDKNYDRRKEKKRIHNNVIFNREDHQAKQIYCLFENDYNEIVYIINFVYNTIFSYVHKLLFFTYNQLMLSSKQENSANNEHTKIHKNLILLEHFLNVIDICLYIDLILQKNECVKYKISELNKDIDLSLFIYKLLYISVATSTLKNKISSFCLNLIYNFIKLDNYYLKMKYSCYNNYDQDMQFSKGVYYNKDMNFSNGANYDQDVNFYKSVNYDQDINFNLNESEESKNPIMLKEEEQKNRKLKDKNKNLSTLINFLFFIISKYTKRIIKKKKNQINKNSGIYSNIVNVYEFEKTINIENVTFQNHEKEYLKLDIYFLKNVMCMLHVIMKKGCFMNLYTINNHISNINFNILTHYDYKLFTDNIKKEADERRKIQEKDEHTSAEKNVKKEKKKMNRTSSRSSDNSNSRVINIELENTQIMGISDNNNVKTLYMFKHIFLNRYMKILTSFCNIYNDIIVECLYIQLLLFLFKYILQVLKFEISKENSKENIRNLYHSKQPILVYFFKYYKADKEICKFLKRIYFIILKYTIYMQNIQMSKEDTSTVHINNIQGNIEKNDCTNKEIKNDINKHNYILKEEDIYKNYCKLFYEYTINKFKRCKADTCAEEDESANPHECDRSSVSSHSYNFSNNNSVLNSNYVYMIDLYCPNCEETKILFLSIILFLSFTLDNFPFFFSLNNCDNRVSKKEKSCERKEKDNIIILCERIFYFLSKKNIYINFSILKEAKLLEKYFIKIFIKLLFCNESEGMNNLQKYEIYAYKHQTDSTYIENSECKNAGVRKEHGTYCNNFDNSQSNHSKSFNSNMYNSTIDGQEKCIIIKKECNNDYMMTEEEKKVLSMRRRYNKDDDNFAITYSTNKNSIFMKNMTQDNHFYLNNFLNCFLIEKRRKKNLECIYDKIYYYILIVSMCFKDKNFLSLILTKNEKFYNEFNEMIQEYLKYVLKNKQQVNRKKKKNEMMIHNLLYIFVSHIYIYLNDLYNIFFTQIKNVLAFPSFFQNIIYISNTSKDTFYEENTLYIDDTSIGVYYDTLINMKKQNWNKNLEYYVDQDIKSTVVHNIFHNNNIYLLILYIINNNKYNLKKENKKKNSSFPHTVNDYEEAIKTNYSIENFHLDHKNNNKLFLNKITTNILLFFLLFFYDYYSSNYEIKENILMQIVRHILEHFTILFTSDFLNIQMIYSEFMKNNNLKKKKLSVVRSKNGLNRFLRKLPGDNPLQYVVPQNDKNELTENINTKKSKFTPIKNSKYSRAEEALSKIREEGKRKREAAIKGKKWTDKTSIGKACIKIVEKKDTEKKGTEMKGKANSEAEEGEEQSLNPNSISAACNIEPNGINKESTDITEMNLYVITNLIEKIKRYKKLLFLYTINCFRIIQTCNNISSLIFKYKYISVLLQKFSYFTNKNIVECIYSAFNFYINNYFKGKINFFDEKSLTNFGKEIGYFSYIYIDYFFNFICCFILYDVLTFYKFCSNTLNCLDILNTYFKELINNKKGSYICITILNFYLSILNSYFFDFSLYQNTLHLIEEGEITKDGGSLKQYVISNLKCNNKKEQKEGITYFECVKKLSEQFNKSKFLSFLINYIIDNLDNNVNKGKLEIERKNHVIILILQLLSYQVIFIDNNKNEILKLATTLIKYLKKKDTCLLLIYYIIIFFNSCFLNSFFDERLISLLFNFDKNDNIWFNLIFMSSNKTKKNKEVLILIKFSILHLYLLLLKNKNSFKRCILCISSDINIYFVFIYVLNEIYEHFKSFNNEESIKSNITLNKLEKNKNENENENRHTKKYFYLYAELLVIVTDIIKILNTNDVNKYITLHHNKEKDNLSVQFKNLYKKIKNELKHLEQLIKLIKYTIFLHPLMINIHILHKFYLCIYIKEFYFFHKTFFKYDVFLVNYVRLIKNKKKAKLLNIDTSQQKEASGSFSTDAITETISTEKNADMFLNKNKKKDNPNFLHSEFERKKKKITLQKWDDLHKEKLCFYFFFNTPKNYNYQVNNLCSSILQNEFHFSLRKFFSSSFQEQNRNYTNYSQYNSEQIKIYTDYIFDSINYAINFFNAS</sequence>
<accession>A0A1D3SQZ0</accession>
<dbReference type="RefSeq" id="XP_028863467.1">
    <property type="nucleotide sequence ID" value="XM_029007038.1"/>
</dbReference>
<feature type="transmembrane region" description="Helical" evidence="3">
    <location>
        <begin position="3467"/>
        <end position="3490"/>
    </location>
</feature>
<feature type="transmembrane region" description="Helical" evidence="3">
    <location>
        <begin position="3668"/>
        <end position="3690"/>
    </location>
</feature>
<feature type="compositionally biased region" description="Low complexity" evidence="2">
    <location>
        <begin position="2708"/>
        <end position="2718"/>
    </location>
</feature>
<feature type="transmembrane region" description="Helical" evidence="3">
    <location>
        <begin position="4028"/>
        <end position="4046"/>
    </location>
</feature>
<feature type="transmembrane region" description="Helical" evidence="3">
    <location>
        <begin position="3798"/>
        <end position="3818"/>
    </location>
</feature>
<feature type="region of interest" description="Disordered" evidence="2">
    <location>
        <begin position="2683"/>
        <end position="2718"/>
    </location>
</feature>
<keyword evidence="1" id="KW-0175">Coiled coil</keyword>
<feature type="transmembrane region" description="Helical" evidence="3">
    <location>
        <begin position="3747"/>
        <end position="3769"/>
    </location>
</feature>
<feature type="transmembrane region" description="Helical" evidence="3">
    <location>
        <begin position="4003"/>
        <end position="4019"/>
    </location>
</feature>
<evidence type="ECO:0000256" key="1">
    <source>
        <dbReference type="SAM" id="Coils"/>
    </source>
</evidence>
<feature type="transmembrane region" description="Helical" evidence="3">
    <location>
        <begin position="3267"/>
        <end position="3284"/>
    </location>
</feature>
<evidence type="ECO:0000256" key="2">
    <source>
        <dbReference type="SAM" id="MobiDB-lite"/>
    </source>
</evidence>
<feature type="coiled-coil region" evidence="1">
    <location>
        <begin position="190"/>
        <end position="217"/>
    </location>
</feature>
<proteinExistence type="predicted"/>
<keyword evidence="3" id="KW-1133">Transmembrane helix</keyword>
<feature type="transmembrane region" description="Helical" evidence="3">
    <location>
        <begin position="3947"/>
        <end position="3968"/>
    </location>
</feature>
<feature type="compositionally biased region" description="Basic and acidic residues" evidence="2">
    <location>
        <begin position="1810"/>
        <end position="1824"/>
    </location>
</feature>
<feature type="region of interest" description="Disordered" evidence="2">
    <location>
        <begin position="1807"/>
        <end position="1849"/>
    </location>
</feature>
<dbReference type="VEuPathDB" id="PlasmoDB:PmUG01_12079100"/>
<feature type="region of interest" description="Disordered" evidence="2">
    <location>
        <begin position="3602"/>
        <end position="3623"/>
    </location>
</feature>
<dbReference type="EMBL" id="LT594633">
    <property type="protein sequence ID" value="SCO94191.1"/>
    <property type="molecule type" value="Genomic_DNA"/>
</dbReference>
<name>A0A1D3SQZ0_PLAMA</name>
<keyword evidence="3" id="KW-0472">Membrane</keyword>
<feature type="transmembrane region" description="Helical" evidence="3">
    <location>
        <begin position="2967"/>
        <end position="2989"/>
    </location>
</feature>
<feature type="compositionally biased region" description="Basic and acidic residues" evidence="2">
    <location>
        <begin position="2305"/>
        <end position="2320"/>
    </location>
</feature>
<feature type="compositionally biased region" description="Basic and acidic residues" evidence="2">
    <location>
        <begin position="1837"/>
        <end position="1849"/>
    </location>
</feature>
<evidence type="ECO:0000313" key="4">
    <source>
        <dbReference type="EMBL" id="SCO94191.1"/>
    </source>
</evidence>
<dbReference type="GeneID" id="39870778"/>
<organism evidence="4 5">
    <name type="scientific">Plasmodium malariae</name>
    <dbReference type="NCBI Taxonomy" id="5858"/>
    <lineage>
        <taxon>Eukaryota</taxon>
        <taxon>Sar</taxon>
        <taxon>Alveolata</taxon>
        <taxon>Apicomplexa</taxon>
        <taxon>Aconoidasida</taxon>
        <taxon>Haemosporida</taxon>
        <taxon>Plasmodiidae</taxon>
        <taxon>Plasmodium</taxon>
        <taxon>Plasmodium (Plasmodium)</taxon>
    </lineage>
</organism>
<reference evidence="4 5" key="1">
    <citation type="submission" date="2016-06" db="EMBL/GenBank/DDBJ databases">
        <authorList>
            <consortium name="Pathogen Informatics"/>
        </authorList>
    </citation>
    <scope>NUCLEOTIDE SEQUENCE [LARGE SCALE GENOMIC DNA]</scope>
</reference>
<protein>
    <submittedName>
        <fullName evidence="4">Uncharacterized protein</fullName>
    </submittedName>
</protein>
<keyword evidence="5" id="KW-1185">Reference proteome</keyword>
<feature type="compositionally biased region" description="Basic and acidic residues" evidence="2">
    <location>
        <begin position="3602"/>
        <end position="3613"/>
    </location>
</feature>
<dbReference type="KEGG" id="pmal:PMUG01_12079100"/>
<dbReference type="OrthoDB" id="428850at2759"/>
<feature type="coiled-coil region" evidence="1">
    <location>
        <begin position="4127"/>
        <end position="4154"/>
    </location>
</feature>
<feature type="region of interest" description="Disordered" evidence="2">
    <location>
        <begin position="436"/>
        <end position="455"/>
    </location>
</feature>
<feature type="compositionally biased region" description="Acidic residues" evidence="2">
    <location>
        <begin position="1825"/>
        <end position="1836"/>
    </location>
</feature>
<evidence type="ECO:0000313" key="5">
    <source>
        <dbReference type="Proteomes" id="UP000219813"/>
    </source>
</evidence>
<keyword evidence="3" id="KW-0812">Transmembrane</keyword>
<gene>
    <name evidence="4" type="primary">PmUG01_12079100</name>
    <name evidence="4" type="ORF">PMUG01_12079100</name>
</gene>
<feature type="compositionally biased region" description="Basic and acidic residues" evidence="2">
    <location>
        <begin position="443"/>
        <end position="455"/>
    </location>
</feature>
<dbReference type="Proteomes" id="UP000219813">
    <property type="component" value="Chromosome 12"/>
</dbReference>
<feature type="region of interest" description="Disordered" evidence="2">
    <location>
        <begin position="2289"/>
        <end position="2322"/>
    </location>
</feature>
<evidence type="ECO:0000256" key="3">
    <source>
        <dbReference type="SAM" id="Phobius"/>
    </source>
</evidence>
<dbReference type="OMA" id="LYIFVSY"/>